<proteinExistence type="predicted"/>
<keyword evidence="2" id="KW-1185">Reference proteome</keyword>
<dbReference type="eggNOG" id="ENOG5032UAD">
    <property type="taxonomic scope" value="Bacteria"/>
</dbReference>
<evidence type="ECO:0000313" key="1">
    <source>
        <dbReference type="EMBL" id="EKF56054.1"/>
    </source>
</evidence>
<protein>
    <recommendedName>
        <fullName evidence="3">Dihydrolipoamide dehydrogenase</fullName>
    </recommendedName>
</protein>
<organism evidence="1 2">
    <name type="scientific">Galbibacter marinus</name>
    <dbReference type="NCBI Taxonomy" id="555500"/>
    <lineage>
        <taxon>Bacteria</taxon>
        <taxon>Pseudomonadati</taxon>
        <taxon>Bacteroidota</taxon>
        <taxon>Flavobacteriia</taxon>
        <taxon>Flavobacteriales</taxon>
        <taxon>Flavobacteriaceae</taxon>
        <taxon>Galbibacter</taxon>
    </lineage>
</organism>
<dbReference type="STRING" id="555500.I215_03885"/>
<comment type="caution">
    <text evidence="1">The sequence shown here is derived from an EMBL/GenBank/DDBJ whole genome shotgun (WGS) entry which is preliminary data.</text>
</comment>
<dbReference type="AlphaFoldDB" id="K2PX50"/>
<gene>
    <name evidence="1" type="ORF">I215_03885</name>
</gene>
<dbReference type="Proteomes" id="UP000007364">
    <property type="component" value="Unassembled WGS sequence"/>
</dbReference>
<evidence type="ECO:0008006" key="3">
    <source>
        <dbReference type="Google" id="ProtNLM"/>
    </source>
</evidence>
<dbReference type="PROSITE" id="PS51257">
    <property type="entry name" value="PROKAR_LIPOPROTEIN"/>
    <property type="match status" value="1"/>
</dbReference>
<name>K2PX50_9FLAO</name>
<sequence length="165" mass="18228">MKKIITLVIASIFIFTACEGPEGPMGPPGEEIVGETFEYTNVNFTAGNNYTFIATFDPPLIEGDAMIVYRLEAVDDGVDVWEPLPTAFFYNEDTGDQMQYRFNYTRGDVHIIVEGSDLTAFGANLLSNQVFRAVIVPADLMNSVDTDNIDAVMKAANIKTIQKLQ</sequence>
<reference evidence="1 2" key="1">
    <citation type="journal article" date="2012" name="J. Bacteriol.">
        <title>Genome Sequence of Galbibacter marinum Type Strain ck-I2-15.</title>
        <authorList>
            <person name="Lai Q."/>
            <person name="Li C."/>
            <person name="Shao Z."/>
        </authorList>
    </citation>
    <scope>NUCLEOTIDE SEQUENCE [LARGE SCALE GENOMIC DNA]</scope>
    <source>
        <strain evidence="2">ck-I2-15</strain>
    </source>
</reference>
<dbReference type="EMBL" id="AMSG01000003">
    <property type="protein sequence ID" value="EKF56054.1"/>
    <property type="molecule type" value="Genomic_DNA"/>
</dbReference>
<dbReference type="OrthoDB" id="1524444at2"/>
<accession>K2PX50</accession>
<evidence type="ECO:0000313" key="2">
    <source>
        <dbReference type="Proteomes" id="UP000007364"/>
    </source>
</evidence>
<dbReference type="RefSeq" id="WP_008990650.1">
    <property type="nucleotide sequence ID" value="NZ_AMSG01000003.1"/>
</dbReference>